<feature type="compositionally biased region" description="Low complexity" evidence="1">
    <location>
        <begin position="34"/>
        <end position="47"/>
    </location>
</feature>
<dbReference type="InterPro" id="IPR044673">
    <property type="entry name" value="DCL-like"/>
</dbReference>
<dbReference type="GO" id="GO:0009507">
    <property type="term" value="C:chloroplast"/>
    <property type="evidence" value="ECO:0007669"/>
    <property type="project" value="TreeGrafter"/>
</dbReference>
<dbReference type="Pfam" id="PF11523">
    <property type="entry name" value="DUF3223"/>
    <property type="match status" value="1"/>
</dbReference>
<dbReference type="PANTHER" id="PTHR33415:SF12">
    <property type="entry name" value="PROTEIN EMBRYO DEFECTIVE 514"/>
    <property type="match status" value="1"/>
</dbReference>
<dbReference type="AlphaFoldDB" id="A0A1D1XE16"/>
<reference evidence="2" key="1">
    <citation type="submission" date="2015-07" db="EMBL/GenBank/DDBJ databases">
        <title>Transcriptome Assembly of Anthurium amnicola.</title>
        <authorList>
            <person name="Suzuki J."/>
        </authorList>
    </citation>
    <scope>NUCLEOTIDE SEQUENCE</scope>
</reference>
<dbReference type="PANTHER" id="PTHR33415">
    <property type="entry name" value="PROTEIN EMBRYO DEFECTIVE 514"/>
    <property type="match status" value="1"/>
</dbReference>
<dbReference type="Gene3D" id="3.10.450.40">
    <property type="match status" value="1"/>
</dbReference>
<dbReference type="GO" id="GO:1901259">
    <property type="term" value="P:chloroplast rRNA processing"/>
    <property type="evidence" value="ECO:0007669"/>
    <property type="project" value="TreeGrafter"/>
</dbReference>
<evidence type="ECO:0000256" key="1">
    <source>
        <dbReference type="SAM" id="MobiDB-lite"/>
    </source>
</evidence>
<dbReference type="EMBL" id="GDJX01027286">
    <property type="protein sequence ID" value="JAT40650.1"/>
    <property type="molecule type" value="Transcribed_RNA"/>
</dbReference>
<feature type="compositionally biased region" description="Basic and acidic residues" evidence="1">
    <location>
        <begin position="79"/>
        <end position="93"/>
    </location>
</feature>
<accession>A0A1D1XE16</accession>
<name>A0A1D1XE16_9ARAE</name>
<evidence type="ECO:0000313" key="2">
    <source>
        <dbReference type="EMBL" id="JAT40650.1"/>
    </source>
</evidence>
<organism evidence="2">
    <name type="scientific">Anthurium amnicola</name>
    <dbReference type="NCBI Taxonomy" id="1678845"/>
    <lineage>
        <taxon>Eukaryota</taxon>
        <taxon>Viridiplantae</taxon>
        <taxon>Streptophyta</taxon>
        <taxon>Embryophyta</taxon>
        <taxon>Tracheophyta</taxon>
        <taxon>Spermatophyta</taxon>
        <taxon>Magnoliopsida</taxon>
        <taxon>Liliopsida</taxon>
        <taxon>Araceae</taxon>
        <taxon>Pothoideae</taxon>
        <taxon>Potheae</taxon>
        <taxon>Anthurium</taxon>
    </lineage>
</organism>
<dbReference type="GO" id="GO:0017126">
    <property type="term" value="P:nucleologenesis"/>
    <property type="evidence" value="ECO:0007669"/>
    <property type="project" value="TreeGrafter"/>
</dbReference>
<gene>
    <name evidence="2" type="primary">DCL_0</name>
    <name evidence="2" type="ORF">g.39115</name>
</gene>
<sequence>MADSAAAAPEEIARETEAENAAEPPAAVDMELEAVAGAPPVDGAAAGSEEDPADGVHDPLENGAGKRGRGDGGGEDEEGAKRQKAEKSVEEERLEKLEEVQAAGEGIKEVEKEGVEGGKVEGAPPVKLGPKCFGTSVEMFEYFCKLLHSWSPNIDINRYEHMVFLDLIQNGHPEPDKKIGGGVQAFQVRYHPLWKSRCFFLLRIDGSADDFSFRKCVDHILPLPDHLVGKQSGGNRKGGGHGSGFGGGNGGRGGRGGRWKGGGFGK</sequence>
<dbReference type="FunFam" id="3.10.450.40:FF:000016">
    <property type="entry name" value="Predicted protein"/>
    <property type="match status" value="1"/>
</dbReference>
<proteinExistence type="predicted"/>
<feature type="compositionally biased region" description="Low complexity" evidence="1">
    <location>
        <begin position="1"/>
        <end position="10"/>
    </location>
</feature>
<dbReference type="GO" id="GO:0005634">
    <property type="term" value="C:nucleus"/>
    <property type="evidence" value="ECO:0007669"/>
    <property type="project" value="TreeGrafter"/>
</dbReference>
<feature type="region of interest" description="Disordered" evidence="1">
    <location>
        <begin position="1"/>
        <end position="93"/>
    </location>
</feature>
<protein>
    <submittedName>
        <fullName evidence="2">Protein DCL, chloroplastic</fullName>
    </submittedName>
</protein>
<dbReference type="GO" id="GO:0009658">
    <property type="term" value="P:chloroplast organization"/>
    <property type="evidence" value="ECO:0007669"/>
    <property type="project" value="TreeGrafter"/>
</dbReference>
<feature type="region of interest" description="Disordered" evidence="1">
    <location>
        <begin position="231"/>
        <end position="266"/>
    </location>
</feature>